<keyword evidence="3" id="KW-0238">DNA-binding</keyword>
<comment type="subcellular location">
    <subcellularLocation>
        <location evidence="1">Nucleus</location>
    </subcellularLocation>
</comment>
<keyword evidence="4" id="KW-0804">Transcription</keyword>
<keyword evidence="5" id="KW-0539">Nucleus</keyword>
<sequence length="849" mass="93373">MTRRCSHCSHNGHNSRTCPNRGVKLFGVRLTDGSIRKSASMGNLNHYTGSSNMGGPLTSGPNNPVSPGDTPDHGTAAAGGGYASEDFVPGSSSSRVPWTEEEHRMFLLGLQKLGKGDWRGIARNYVISRTPTQVASHAQKYFIRHSNVSRRKRRSSLFDIVADEPGDTPMASQDLSTIQQESEVQSENPVPAPPPLDEECESMDSTNSNEGEPLPPNSSQSAYPVVYPAYFSPFFPFSFPFWSGNGEESTKTETHEVLKPTAVHSKSLINVDELVGMSKLSLGESIGQDGTSSLSQKLLEGSPRQSAFHANPASNSSSMNRSSSPIHATITCRLVWVQLYILLWDSCNNAALLSTRIDLFKLVILLIENVSQKTSTENRAYLTLGSQFIGRGEEGLAGLEKGGDNPLISQCTKFQTLAPGEKFLWYAPHSGFSNQLSEFKNGILMAGILNRTLIVPPVLDHHAVALGSCPKFRVLGPKEIRVSVWDHVLDLVKTGSYVSMADIIDISSLVPSSIQVIDFRVFASLWCNVNMDFTCANDLNAQSSLFDSLKLCGSMLSGIDGNVDKCLYGVDEDCRTTVWTYKNGDEDRVFDSFQPDEQLKKKKKVSYVRRRQDVYKSLGPGSEAGSATVLAFGSLFTAPYKGSELHIDIHEAQRDQRIQSLIDKSEFLPFVPEILNAGKKFALETIKAPFLCAQLRLLDGQFKNHWKATFQGLKQKLEVLKQSGSKPVHIFVMTDLPQGNWTRSFLGDLASELNHFKLHFLREEDELVKKIAKNLAVAGHGLRFGSVLRSFNGESKMKMDCSHQRLPDILLYIEESVCSCASLGFVGTAGSTIAESIELMRKSDVCSKS</sequence>
<organism evidence="10 11">
    <name type="scientific">Salix brachista</name>
    <dbReference type="NCBI Taxonomy" id="2182728"/>
    <lineage>
        <taxon>Eukaryota</taxon>
        <taxon>Viridiplantae</taxon>
        <taxon>Streptophyta</taxon>
        <taxon>Embryophyta</taxon>
        <taxon>Tracheophyta</taxon>
        <taxon>Spermatophyta</taxon>
        <taxon>Magnoliopsida</taxon>
        <taxon>eudicotyledons</taxon>
        <taxon>Gunneridae</taxon>
        <taxon>Pentapetalae</taxon>
        <taxon>rosids</taxon>
        <taxon>fabids</taxon>
        <taxon>Malpighiales</taxon>
        <taxon>Salicaceae</taxon>
        <taxon>Saliceae</taxon>
        <taxon>Salix</taxon>
    </lineage>
</organism>
<dbReference type="PROSITE" id="PS51294">
    <property type="entry name" value="HTH_MYB"/>
    <property type="match status" value="1"/>
</dbReference>
<evidence type="ECO:0000259" key="9">
    <source>
        <dbReference type="PROSITE" id="PS51294"/>
    </source>
</evidence>
<dbReference type="AlphaFoldDB" id="A0A5N5NA31"/>
<feature type="domain" description="HTH myb-type" evidence="9">
    <location>
        <begin position="95"/>
        <end position="146"/>
    </location>
</feature>
<dbReference type="NCBIfam" id="TIGR01557">
    <property type="entry name" value="myb_SHAQKYF"/>
    <property type="match status" value="1"/>
</dbReference>
<feature type="region of interest" description="Disordered" evidence="6">
    <location>
        <begin position="1"/>
        <end position="21"/>
    </location>
</feature>
<protein>
    <submittedName>
        <fullName evidence="10">Uncharacterized protein</fullName>
    </submittedName>
</protein>
<accession>A0A5N5NA31</accession>
<evidence type="ECO:0000256" key="3">
    <source>
        <dbReference type="ARBA" id="ARBA00023125"/>
    </source>
</evidence>
<evidence type="ECO:0000256" key="2">
    <source>
        <dbReference type="ARBA" id="ARBA00023015"/>
    </source>
</evidence>
<dbReference type="SMART" id="SM00717">
    <property type="entry name" value="SANT"/>
    <property type="match status" value="1"/>
</dbReference>
<feature type="domain" description="Myb-like" evidence="7">
    <location>
        <begin position="90"/>
        <end position="142"/>
    </location>
</feature>
<dbReference type="PROSITE" id="PS50090">
    <property type="entry name" value="MYB_LIKE"/>
    <property type="match status" value="1"/>
</dbReference>
<gene>
    <name evidence="10" type="ORF">DKX38_004163</name>
</gene>
<evidence type="ECO:0000259" key="8">
    <source>
        <dbReference type="PROSITE" id="PS51293"/>
    </source>
</evidence>
<name>A0A5N5NA31_9ROSI</name>
<evidence type="ECO:0000256" key="5">
    <source>
        <dbReference type="ARBA" id="ARBA00023242"/>
    </source>
</evidence>
<dbReference type="GO" id="GO:0003677">
    <property type="term" value="F:DNA binding"/>
    <property type="evidence" value="ECO:0007669"/>
    <property type="project" value="UniProtKB-KW"/>
</dbReference>
<dbReference type="Pfam" id="PF00249">
    <property type="entry name" value="Myb_DNA-binding"/>
    <property type="match status" value="1"/>
</dbReference>
<dbReference type="PROSITE" id="PS51293">
    <property type="entry name" value="SANT"/>
    <property type="match status" value="1"/>
</dbReference>
<evidence type="ECO:0000256" key="1">
    <source>
        <dbReference type="ARBA" id="ARBA00004123"/>
    </source>
</evidence>
<feature type="region of interest" description="Disordered" evidence="6">
    <location>
        <begin position="37"/>
        <end position="96"/>
    </location>
</feature>
<feature type="domain" description="SANT" evidence="8">
    <location>
        <begin position="93"/>
        <end position="146"/>
    </location>
</feature>
<dbReference type="CDD" id="cd00167">
    <property type="entry name" value="SANT"/>
    <property type="match status" value="1"/>
</dbReference>
<keyword evidence="2" id="KW-0805">Transcription regulation</keyword>
<dbReference type="InterPro" id="IPR006447">
    <property type="entry name" value="Myb_dom_plants"/>
</dbReference>
<dbReference type="InterPro" id="IPR001005">
    <property type="entry name" value="SANT/Myb"/>
</dbReference>
<dbReference type="InterPro" id="IPR017884">
    <property type="entry name" value="SANT_dom"/>
</dbReference>
<feature type="region of interest" description="Disordered" evidence="6">
    <location>
        <begin position="162"/>
        <end position="219"/>
    </location>
</feature>
<keyword evidence="11" id="KW-1185">Reference proteome</keyword>
<evidence type="ECO:0000259" key="7">
    <source>
        <dbReference type="PROSITE" id="PS50090"/>
    </source>
</evidence>
<evidence type="ECO:0000313" key="10">
    <source>
        <dbReference type="EMBL" id="KAB5564109.1"/>
    </source>
</evidence>
<dbReference type="GO" id="GO:0005634">
    <property type="term" value="C:nucleus"/>
    <property type="evidence" value="ECO:0007669"/>
    <property type="project" value="UniProtKB-SubCell"/>
</dbReference>
<dbReference type="SUPFAM" id="SSF46689">
    <property type="entry name" value="Homeodomain-like"/>
    <property type="match status" value="1"/>
</dbReference>
<dbReference type="FunFam" id="1.10.10.60:FF:000009">
    <property type="entry name" value="transcription factor MYB1R1"/>
    <property type="match status" value="1"/>
</dbReference>
<feature type="compositionally biased region" description="Polar residues" evidence="6">
    <location>
        <begin position="170"/>
        <end position="188"/>
    </location>
</feature>
<evidence type="ECO:0000313" key="11">
    <source>
        <dbReference type="Proteomes" id="UP000326939"/>
    </source>
</evidence>
<dbReference type="PANTHER" id="PTHR36050:SF1">
    <property type="entry name" value="O-FUCOSYLTRANSFERASE 30"/>
    <property type="match status" value="1"/>
</dbReference>
<feature type="compositionally biased region" description="Polar residues" evidence="6">
    <location>
        <begin position="40"/>
        <end position="65"/>
    </location>
</feature>
<comment type="caution">
    <text evidence="10">The sequence shown here is derived from an EMBL/GenBank/DDBJ whole genome shotgun (WGS) entry which is preliminary data.</text>
</comment>
<evidence type="ECO:0000256" key="6">
    <source>
        <dbReference type="SAM" id="MobiDB-lite"/>
    </source>
</evidence>
<dbReference type="Gene3D" id="1.10.10.60">
    <property type="entry name" value="Homeodomain-like"/>
    <property type="match status" value="1"/>
</dbReference>
<dbReference type="EMBL" id="VDCV01000003">
    <property type="protein sequence ID" value="KAB5564109.1"/>
    <property type="molecule type" value="Genomic_DNA"/>
</dbReference>
<dbReference type="Proteomes" id="UP000326939">
    <property type="component" value="Chromosome 3"/>
</dbReference>
<reference evidence="11" key="1">
    <citation type="journal article" date="2019" name="Gigascience">
        <title>De novo genome assembly of the endangered Acer yangbiense, a plant species with extremely small populations endemic to Yunnan Province, China.</title>
        <authorList>
            <person name="Yang J."/>
            <person name="Wariss H.M."/>
            <person name="Tao L."/>
            <person name="Zhang R."/>
            <person name="Yun Q."/>
            <person name="Hollingsworth P."/>
            <person name="Dao Z."/>
            <person name="Luo G."/>
            <person name="Guo H."/>
            <person name="Ma Y."/>
            <person name="Sun W."/>
        </authorList>
    </citation>
    <scope>NUCLEOTIDE SEQUENCE [LARGE SCALE GENOMIC DNA]</scope>
    <source>
        <strain evidence="11">cv. br00</strain>
    </source>
</reference>
<dbReference type="InterPro" id="IPR009057">
    <property type="entry name" value="Homeodomain-like_sf"/>
</dbReference>
<evidence type="ECO:0000256" key="4">
    <source>
        <dbReference type="ARBA" id="ARBA00023163"/>
    </source>
</evidence>
<proteinExistence type="predicted"/>
<dbReference type="PANTHER" id="PTHR36050">
    <property type="entry name" value="O-FUCOSYLTRANSFERASE 30"/>
    <property type="match status" value="1"/>
</dbReference>
<dbReference type="InterPro" id="IPR017930">
    <property type="entry name" value="Myb_dom"/>
</dbReference>
<feature type="compositionally biased region" description="Polar residues" evidence="6">
    <location>
        <begin position="8"/>
        <end position="18"/>
    </location>
</feature>